<evidence type="ECO:0000313" key="13">
    <source>
        <dbReference type="EMBL" id="KAK5980605.1"/>
    </source>
</evidence>
<keyword evidence="8" id="KW-0256">Endoplasmic reticulum</keyword>
<name>A0AAN8G056_TRICO</name>
<sequence>TYCYPDVVSVSQARRMPYMMLLEVKADDVVKEKPNSESDEHLPAFAIDMSDAEVDFVYHSNIASMFGVSEYILFAPADQIDDAIMTEDQKNVVISAFRVAQHSVDCEVPMFIQFGHIERQLFFGTSCNKSIVAHCGGSHLRKGQMRHMHLSGLLDLFKEHVKCPLSLLETDDIRVSVQFDYTIKFASFPPGEIDDSNETLDCYSLPFGSRDEPISEFNLIASWPNMKEEMINENEYHSDLDLLSAFNWSGAIDFRYTEGLLDYVLMRVIDLHRSKVSSENAFSLLDVRQYPKAFGQLTDGGIKNIRFAGAPNTSITNPGGLPLDEVLMPIAKSVLKRCMDRVFEVADFSEEADVSGSFNQLLKSTPGSAVRSSPEPHVPHQTSSYTTESEMCDSELSSVYATIRQNKWTPPDSVTFRFVMAFANASVDHVFGPYAFAQVWLEFVARLRTYYDKTKDLPGLWIRQLIFEKEEFFDAQSDQSDTSSNGSRKSSAVGTSSIVKSSSEPVGRLHPFGEMRLLKHEDTPLYVPVTQDRSPMTEDMVDEYTNYLSSLDDGEARVKAQLDVLCSDMQAFKAANPKCCLEDFIRWHSPKDWLDEEECLSERMQLPDNTWVKCWNEAMPIPVINQARLFNESKIAEEILSLLEHATVQQMVDFVRPVLFVAAVLQIIEKGKCMRDLLNKQLLLDSVYRANRSGSRDDYVEALKHIKAAELFVSQYSSLYSKLRLSESSGSLIEPPSENDLFSFITSLIEDASSKRESNERNVISRGVPIFGASDGPVGNAVRIMLERSDVTGGKLPAPARRQYIIRWSVPRPSAHSRMVPQRLFASIEQEEFRLCGAFAEDTVYI</sequence>
<comment type="subcellular location">
    <subcellularLocation>
        <location evidence="3">Cytoplasm</location>
    </subcellularLocation>
    <subcellularLocation>
        <location evidence="2">Endoplasmic reticulum</location>
    </subcellularLocation>
    <subcellularLocation>
        <location evidence="1">Golgi apparatus</location>
        <location evidence="1">cis-Golgi network</location>
    </subcellularLocation>
</comment>
<gene>
    <name evidence="13" type="ORF">GCK32_008320</name>
</gene>
<organism evidence="13 14">
    <name type="scientific">Trichostrongylus colubriformis</name>
    <name type="common">Black scour worm</name>
    <dbReference type="NCBI Taxonomy" id="6319"/>
    <lineage>
        <taxon>Eukaryota</taxon>
        <taxon>Metazoa</taxon>
        <taxon>Ecdysozoa</taxon>
        <taxon>Nematoda</taxon>
        <taxon>Chromadorea</taxon>
        <taxon>Rhabditida</taxon>
        <taxon>Rhabditina</taxon>
        <taxon>Rhabditomorpha</taxon>
        <taxon>Strongyloidea</taxon>
        <taxon>Trichostrongylidae</taxon>
        <taxon>Trichostrongylus</taxon>
    </lineage>
</organism>
<dbReference type="InterPro" id="IPR045698">
    <property type="entry name" value="Rab3GAP1_C"/>
</dbReference>
<evidence type="ECO:0000313" key="14">
    <source>
        <dbReference type="Proteomes" id="UP001331761"/>
    </source>
</evidence>
<evidence type="ECO:0000256" key="10">
    <source>
        <dbReference type="SAM" id="MobiDB-lite"/>
    </source>
</evidence>
<keyword evidence="6" id="KW-0343">GTPase activation</keyword>
<dbReference type="GO" id="GO:0005096">
    <property type="term" value="F:GTPase activator activity"/>
    <property type="evidence" value="ECO:0007669"/>
    <property type="project" value="UniProtKB-KW"/>
</dbReference>
<feature type="region of interest" description="Disordered" evidence="10">
    <location>
        <begin position="477"/>
        <end position="507"/>
    </location>
</feature>
<evidence type="ECO:0000259" key="12">
    <source>
        <dbReference type="Pfam" id="PF19533"/>
    </source>
</evidence>
<feature type="region of interest" description="Disordered" evidence="10">
    <location>
        <begin position="365"/>
        <end position="387"/>
    </location>
</feature>
<dbReference type="InterPro" id="IPR026147">
    <property type="entry name" value="Rab3GAP1_conserved"/>
</dbReference>
<dbReference type="EMBL" id="WIXE01007224">
    <property type="protein sequence ID" value="KAK5980605.1"/>
    <property type="molecule type" value="Genomic_DNA"/>
</dbReference>
<dbReference type="Pfam" id="PF19533">
    <property type="entry name" value="Rab3-GAP_cat_C"/>
    <property type="match status" value="1"/>
</dbReference>
<evidence type="ECO:0000256" key="8">
    <source>
        <dbReference type="ARBA" id="ARBA00022824"/>
    </source>
</evidence>
<feature type="compositionally biased region" description="Polar residues" evidence="10">
    <location>
        <begin position="477"/>
        <end position="504"/>
    </location>
</feature>
<evidence type="ECO:0000256" key="2">
    <source>
        <dbReference type="ARBA" id="ARBA00004240"/>
    </source>
</evidence>
<keyword evidence="7" id="KW-0963">Cytoplasm</keyword>
<evidence type="ECO:0000256" key="6">
    <source>
        <dbReference type="ARBA" id="ARBA00022468"/>
    </source>
</evidence>
<comment type="caution">
    <text evidence="13">The sequence shown here is derived from an EMBL/GenBank/DDBJ whole genome shotgun (WGS) entry which is preliminary data.</text>
</comment>
<evidence type="ECO:0000256" key="5">
    <source>
        <dbReference type="ARBA" id="ARBA00015817"/>
    </source>
</evidence>
<evidence type="ECO:0000256" key="9">
    <source>
        <dbReference type="ARBA" id="ARBA00023034"/>
    </source>
</evidence>
<dbReference type="Pfam" id="PF13890">
    <property type="entry name" value="Rab3-GTPase_cat"/>
    <property type="match status" value="1"/>
</dbReference>
<accession>A0AAN8G056</accession>
<keyword evidence="14" id="KW-1185">Reference proteome</keyword>
<dbReference type="InterPro" id="IPR045700">
    <property type="entry name" value="Rab3GAP1"/>
</dbReference>
<dbReference type="Proteomes" id="UP001331761">
    <property type="component" value="Unassembled WGS sequence"/>
</dbReference>
<evidence type="ECO:0000259" key="11">
    <source>
        <dbReference type="Pfam" id="PF13890"/>
    </source>
</evidence>
<dbReference type="AlphaFoldDB" id="A0AAN8G056"/>
<evidence type="ECO:0000256" key="7">
    <source>
        <dbReference type="ARBA" id="ARBA00022490"/>
    </source>
</evidence>
<feature type="non-terminal residue" evidence="13">
    <location>
        <position position="1"/>
    </location>
</feature>
<reference evidence="13 14" key="1">
    <citation type="submission" date="2019-10" db="EMBL/GenBank/DDBJ databases">
        <title>Assembly and Annotation for the nematode Trichostrongylus colubriformis.</title>
        <authorList>
            <person name="Martin J."/>
        </authorList>
    </citation>
    <scope>NUCLEOTIDE SEQUENCE [LARGE SCALE GENOMIC DNA]</scope>
    <source>
        <strain evidence="13">G859</strain>
        <tissue evidence="13">Whole worm</tissue>
    </source>
</reference>
<dbReference type="PANTHER" id="PTHR21422:SF9">
    <property type="entry name" value="RAB3 GTPASE-ACTIVATING PROTEIN CATALYTIC SUBUNIT"/>
    <property type="match status" value="1"/>
</dbReference>
<dbReference type="GO" id="GO:0005794">
    <property type="term" value="C:Golgi apparatus"/>
    <property type="evidence" value="ECO:0007669"/>
    <property type="project" value="UniProtKB-SubCell"/>
</dbReference>
<protein>
    <recommendedName>
        <fullName evidence="5">Rab3 GTPase-activating protein catalytic subunit</fullName>
    </recommendedName>
</protein>
<keyword evidence="9" id="KW-0333">Golgi apparatus</keyword>
<feature type="domain" description="Rab3GAP catalytic subunit conserved" evidence="11">
    <location>
        <begin position="502"/>
        <end position="644"/>
    </location>
</feature>
<dbReference type="GO" id="GO:0005783">
    <property type="term" value="C:endoplasmic reticulum"/>
    <property type="evidence" value="ECO:0007669"/>
    <property type="project" value="UniProtKB-SubCell"/>
</dbReference>
<evidence type="ECO:0000256" key="3">
    <source>
        <dbReference type="ARBA" id="ARBA00004496"/>
    </source>
</evidence>
<evidence type="ECO:0000256" key="1">
    <source>
        <dbReference type="ARBA" id="ARBA00004222"/>
    </source>
</evidence>
<proteinExistence type="inferred from homology"/>
<evidence type="ECO:0000256" key="4">
    <source>
        <dbReference type="ARBA" id="ARBA00008856"/>
    </source>
</evidence>
<dbReference type="PANTHER" id="PTHR21422">
    <property type="entry name" value="RAB3 GTPASE-ACTIVATING PROTEIN CATALYTIC SUBUNIT"/>
    <property type="match status" value="1"/>
</dbReference>
<comment type="similarity">
    <text evidence="4">Belongs to the Rab3-GAP catalytic subunit family.</text>
</comment>
<feature type="domain" description="Rab3GAP catalytic subunit C-terminal" evidence="12">
    <location>
        <begin position="791"/>
        <end position="844"/>
    </location>
</feature>